<evidence type="ECO:0000256" key="11">
    <source>
        <dbReference type="ARBA" id="ARBA00023012"/>
    </source>
</evidence>
<evidence type="ECO:0000259" key="14">
    <source>
        <dbReference type="PROSITE" id="PS50112"/>
    </source>
</evidence>
<protein>
    <recommendedName>
        <fullName evidence="3">histidine kinase</fullName>
        <ecNumber evidence="3">2.7.13.3</ecNumber>
    </recommendedName>
</protein>
<dbReference type="InterPro" id="IPR036890">
    <property type="entry name" value="HATPase_C_sf"/>
</dbReference>
<evidence type="ECO:0000256" key="1">
    <source>
        <dbReference type="ARBA" id="ARBA00000085"/>
    </source>
</evidence>
<feature type="domain" description="Histidine kinase" evidence="13">
    <location>
        <begin position="286"/>
        <end position="500"/>
    </location>
</feature>
<keyword evidence="5" id="KW-0808">Transferase</keyword>
<evidence type="ECO:0000313" key="16">
    <source>
        <dbReference type="EMBL" id="PVH23864.1"/>
    </source>
</evidence>
<dbReference type="GO" id="GO:0000156">
    <property type="term" value="F:phosphorelay response regulator activity"/>
    <property type="evidence" value="ECO:0007669"/>
    <property type="project" value="TreeGrafter"/>
</dbReference>
<dbReference type="GO" id="GO:0000155">
    <property type="term" value="F:phosphorelay sensor kinase activity"/>
    <property type="evidence" value="ECO:0007669"/>
    <property type="project" value="InterPro"/>
</dbReference>
<evidence type="ECO:0000256" key="3">
    <source>
        <dbReference type="ARBA" id="ARBA00012438"/>
    </source>
</evidence>
<comment type="catalytic activity">
    <reaction evidence="1">
        <text>ATP + protein L-histidine = ADP + protein N-phospho-L-histidine.</text>
        <dbReference type="EC" id="2.7.13.3"/>
    </reaction>
</comment>
<sequence>MSEYNNALSKMLESALNASSNGIVITDNTQPDNPIIYCNQSFTDMTGYSINEIIGRNCRFLQKNDRNQEANKILSEAILKGEGSQIDIRNYRKDGSMFWNELTISPVYDQSGAVTHFVGMQNDVSRRKVAEQTLILESKNLEKKILDHTKELQEHEQFLKGIVETIRESLIVLDPDLRIVLVNKHFEHFFKVNAGDLKDEKLDYILDGAWNIPKLIDLLNNILPSNNPFEDFEVEHDFPYIGLKRLLLNASQITLDGTYRNWILLALENISEKYITDQKKEDFIAIASHEIKTPLTVVKGNLQLMQRMLEKGNLEGVEIRLQQSIDSLDNVNSLFVNLLEVSALASGFTQSKNPIKIATVIDMAINGIKKSHKEAEIDVSGNLDLLLLGDKLQLCRVINNILNNAIKYSGQPTVIKLHIGQVGNYAKVSITDFGIGIAKENQERIFDRFYRVPENEHKYLGTGLGLFISKQIVIEHGGNIWVESKVGHGSTFNLTIPLSI</sequence>
<keyword evidence="7" id="KW-0547">Nucleotide-binding</keyword>
<dbReference type="InterPro" id="IPR036097">
    <property type="entry name" value="HisK_dim/P_sf"/>
</dbReference>
<dbReference type="InterPro" id="IPR000700">
    <property type="entry name" value="PAS-assoc_C"/>
</dbReference>
<dbReference type="GO" id="GO:0016020">
    <property type="term" value="C:membrane"/>
    <property type="evidence" value="ECO:0007669"/>
    <property type="project" value="UniProtKB-SubCell"/>
</dbReference>
<dbReference type="Gene3D" id="3.30.565.10">
    <property type="entry name" value="Histidine kinase-like ATPase, C-terminal domain"/>
    <property type="match status" value="1"/>
</dbReference>
<dbReference type="Pfam" id="PF13426">
    <property type="entry name" value="PAS_9"/>
    <property type="match status" value="1"/>
</dbReference>
<dbReference type="Gene3D" id="1.10.287.130">
    <property type="match status" value="1"/>
</dbReference>
<dbReference type="SUPFAM" id="SSF55785">
    <property type="entry name" value="PYP-like sensor domain (PAS domain)"/>
    <property type="match status" value="2"/>
</dbReference>
<dbReference type="Pfam" id="PF00512">
    <property type="entry name" value="HisKA"/>
    <property type="match status" value="1"/>
</dbReference>
<dbReference type="CDD" id="cd00082">
    <property type="entry name" value="HisKA"/>
    <property type="match status" value="1"/>
</dbReference>
<dbReference type="NCBIfam" id="TIGR00229">
    <property type="entry name" value="sensory_box"/>
    <property type="match status" value="1"/>
</dbReference>
<dbReference type="Gene3D" id="3.30.450.20">
    <property type="entry name" value="PAS domain"/>
    <property type="match status" value="2"/>
</dbReference>
<dbReference type="GO" id="GO:0005524">
    <property type="term" value="F:ATP binding"/>
    <property type="evidence" value="ECO:0007669"/>
    <property type="project" value="UniProtKB-KW"/>
</dbReference>
<dbReference type="GO" id="GO:0030295">
    <property type="term" value="F:protein kinase activator activity"/>
    <property type="evidence" value="ECO:0007669"/>
    <property type="project" value="TreeGrafter"/>
</dbReference>
<dbReference type="SMART" id="SM00091">
    <property type="entry name" value="PAS"/>
    <property type="match status" value="2"/>
</dbReference>
<dbReference type="PRINTS" id="PR00344">
    <property type="entry name" value="BCTRLSENSOR"/>
</dbReference>
<evidence type="ECO:0000256" key="10">
    <source>
        <dbReference type="ARBA" id="ARBA00022989"/>
    </source>
</evidence>
<dbReference type="Proteomes" id="UP000245627">
    <property type="component" value="Unassembled WGS sequence"/>
</dbReference>
<dbReference type="PROSITE" id="PS50109">
    <property type="entry name" value="HIS_KIN"/>
    <property type="match status" value="1"/>
</dbReference>
<evidence type="ECO:0000259" key="15">
    <source>
        <dbReference type="PROSITE" id="PS50113"/>
    </source>
</evidence>
<dbReference type="EMBL" id="QDKG01000010">
    <property type="protein sequence ID" value="PVH23864.1"/>
    <property type="molecule type" value="Genomic_DNA"/>
</dbReference>
<accession>A0A2T8HEM2</accession>
<keyword evidence="10" id="KW-1133">Transmembrane helix</keyword>
<dbReference type="InterPro" id="IPR050351">
    <property type="entry name" value="BphY/WalK/GraS-like"/>
</dbReference>
<feature type="domain" description="PAC" evidence="15">
    <location>
        <begin position="84"/>
        <end position="136"/>
    </location>
</feature>
<evidence type="ECO:0000256" key="2">
    <source>
        <dbReference type="ARBA" id="ARBA00004141"/>
    </source>
</evidence>
<dbReference type="PANTHER" id="PTHR42878">
    <property type="entry name" value="TWO-COMPONENT HISTIDINE KINASE"/>
    <property type="match status" value="1"/>
</dbReference>
<dbReference type="Pfam" id="PF13188">
    <property type="entry name" value="PAS_8"/>
    <property type="match status" value="1"/>
</dbReference>
<dbReference type="AlphaFoldDB" id="A0A2T8HEM2"/>
<evidence type="ECO:0000256" key="8">
    <source>
        <dbReference type="ARBA" id="ARBA00022777"/>
    </source>
</evidence>
<evidence type="ECO:0000256" key="6">
    <source>
        <dbReference type="ARBA" id="ARBA00022692"/>
    </source>
</evidence>
<dbReference type="PANTHER" id="PTHR42878:SF7">
    <property type="entry name" value="SENSOR HISTIDINE KINASE GLRK"/>
    <property type="match status" value="1"/>
</dbReference>
<dbReference type="InterPro" id="IPR003661">
    <property type="entry name" value="HisK_dim/P_dom"/>
</dbReference>
<gene>
    <name evidence="16" type="ORF">DC487_17085</name>
</gene>
<keyword evidence="4" id="KW-0597">Phosphoprotein</keyword>
<evidence type="ECO:0000256" key="9">
    <source>
        <dbReference type="ARBA" id="ARBA00022840"/>
    </source>
</evidence>
<evidence type="ECO:0000313" key="17">
    <source>
        <dbReference type="Proteomes" id="UP000245627"/>
    </source>
</evidence>
<evidence type="ECO:0000259" key="13">
    <source>
        <dbReference type="PROSITE" id="PS50109"/>
    </source>
</evidence>
<reference evidence="16 17" key="1">
    <citation type="submission" date="2018-04" db="EMBL/GenBank/DDBJ databases">
        <title>Sphingobacterium cortibacter sp. nov.</title>
        <authorList>
            <person name="Li Y."/>
        </authorList>
    </citation>
    <scope>NUCLEOTIDE SEQUENCE [LARGE SCALE GENOMIC DNA]</scope>
    <source>
        <strain evidence="16 17">2c-3</strain>
    </source>
</reference>
<dbReference type="GO" id="GO:0007234">
    <property type="term" value="P:osmosensory signaling via phosphorelay pathway"/>
    <property type="evidence" value="ECO:0007669"/>
    <property type="project" value="TreeGrafter"/>
</dbReference>
<keyword evidence="6" id="KW-0812">Transmembrane</keyword>
<dbReference type="SMART" id="SM00387">
    <property type="entry name" value="HATPase_c"/>
    <property type="match status" value="1"/>
</dbReference>
<dbReference type="SUPFAM" id="SSF55874">
    <property type="entry name" value="ATPase domain of HSP90 chaperone/DNA topoisomerase II/histidine kinase"/>
    <property type="match status" value="1"/>
</dbReference>
<dbReference type="SMART" id="SM00388">
    <property type="entry name" value="HisKA"/>
    <property type="match status" value="1"/>
</dbReference>
<dbReference type="PROSITE" id="PS50113">
    <property type="entry name" value="PAC"/>
    <property type="match status" value="1"/>
</dbReference>
<comment type="subcellular location">
    <subcellularLocation>
        <location evidence="2">Membrane</location>
        <topology evidence="2">Multi-pass membrane protein</topology>
    </subcellularLocation>
</comment>
<evidence type="ECO:0000256" key="4">
    <source>
        <dbReference type="ARBA" id="ARBA00022553"/>
    </source>
</evidence>
<dbReference type="EC" id="2.7.13.3" evidence="3"/>
<keyword evidence="17" id="KW-1185">Reference proteome</keyword>
<evidence type="ECO:0000256" key="12">
    <source>
        <dbReference type="ARBA" id="ARBA00023136"/>
    </source>
</evidence>
<dbReference type="InterPro" id="IPR005467">
    <property type="entry name" value="His_kinase_dom"/>
</dbReference>
<keyword evidence="8 16" id="KW-0418">Kinase</keyword>
<dbReference type="InterPro" id="IPR001610">
    <property type="entry name" value="PAC"/>
</dbReference>
<dbReference type="FunFam" id="3.30.565.10:FF:000006">
    <property type="entry name" value="Sensor histidine kinase WalK"/>
    <property type="match status" value="1"/>
</dbReference>
<dbReference type="InterPro" id="IPR004358">
    <property type="entry name" value="Sig_transdc_His_kin-like_C"/>
</dbReference>
<name>A0A2T8HEM2_9SPHI</name>
<evidence type="ECO:0000256" key="7">
    <source>
        <dbReference type="ARBA" id="ARBA00022741"/>
    </source>
</evidence>
<feature type="domain" description="PAS" evidence="14">
    <location>
        <begin position="8"/>
        <end position="81"/>
    </location>
</feature>
<proteinExistence type="predicted"/>
<evidence type="ECO:0000256" key="5">
    <source>
        <dbReference type="ARBA" id="ARBA00022679"/>
    </source>
</evidence>
<dbReference type="InterPro" id="IPR035965">
    <property type="entry name" value="PAS-like_dom_sf"/>
</dbReference>
<dbReference type="RefSeq" id="WP_116777199.1">
    <property type="nucleotide sequence ID" value="NZ_QDKG01000010.1"/>
</dbReference>
<keyword evidence="12" id="KW-0472">Membrane</keyword>
<dbReference type="Pfam" id="PF02518">
    <property type="entry name" value="HATPase_c"/>
    <property type="match status" value="1"/>
</dbReference>
<organism evidence="16 17">
    <name type="scientific">Sphingobacterium corticibacter</name>
    <dbReference type="NCBI Taxonomy" id="2171749"/>
    <lineage>
        <taxon>Bacteria</taxon>
        <taxon>Pseudomonadati</taxon>
        <taxon>Bacteroidota</taxon>
        <taxon>Sphingobacteriia</taxon>
        <taxon>Sphingobacteriales</taxon>
        <taxon>Sphingobacteriaceae</taxon>
        <taxon>Sphingobacterium</taxon>
    </lineage>
</organism>
<dbReference type="PROSITE" id="PS50112">
    <property type="entry name" value="PAS"/>
    <property type="match status" value="1"/>
</dbReference>
<dbReference type="InterPro" id="IPR000014">
    <property type="entry name" value="PAS"/>
</dbReference>
<keyword evidence="11" id="KW-0902">Two-component regulatory system</keyword>
<keyword evidence="9" id="KW-0067">ATP-binding</keyword>
<dbReference type="CDD" id="cd00130">
    <property type="entry name" value="PAS"/>
    <property type="match status" value="1"/>
</dbReference>
<dbReference type="SUPFAM" id="SSF47384">
    <property type="entry name" value="Homodimeric domain of signal transducing histidine kinase"/>
    <property type="match status" value="1"/>
</dbReference>
<dbReference type="SMART" id="SM00086">
    <property type="entry name" value="PAC"/>
    <property type="match status" value="1"/>
</dbReference>
<dbReference type="OrthoDB" id="9813151at2"/>
<comment type="caution">
    <text evidence="16">The sequence shown here is derived from an EMBL/GenBank/DDBJ whole genome shotgun (WGS) entry which is preliminary data.</text>
</comment>
<dbReference type="CDD" id="cd00075">
    <property type="entry name" value="HATPase"/>
    <property type="match status" value="1"/>
</dbReference>
<dbReference type="InterPro" id="IPR003594">
    <property type="entry name" value="HATPase_dom"/>
</dbReference>